<keyword evidence="7" id="KW-1185">Reference proteome</keyword>
<evidence type="ECO:0000313" key="7">
    <source>
        <dbReference type="Proteomes" id="UP000664132"/>
    </source>
</evidence>
<keyword evidence="3" id="KW-0812">Transmembrane</keyword>
<gene>
    <name evidence="6" type="ORF">IFR04_013092</name>
</gene>
<dbReference type="OrthoDB" id="2985014at2759"/>
<comment type="caution">
    <text evidence="6">The sequence shown here is derived from an EMBL/GenBank/DDBJ whole genome shotgun (WGS) entry which is preliminary data.</text>
</comment>
<evidence type="ECO:0000256" key="3">
    <source>
        <dbReference type="ARBA" id="ARBA00022692"/>
    </source>
</evidence>
<proteinExistence type="predicted"/>
<reference evidence="6" key="1">
    <citation type="submission" date="2021-02" db="EMBL/GenBank/DDBJ databases">
        <title>Genome sequence Cadophora malorum strain M34.</title>
        <authorList>
            <person name="Stefanovic E."/>
            <person name="Vu D."/>
            <person name="Scully C."/>
            <person name="Dijksterhuis J."/>
            <person name="Roader J."/>
            <person name="Houbraken J."/>
        </authorList>
    </citation>
    <scope>NUCLEOTIDE SEQUENCE</scope>
    <source>
        <strain evidence="6">M34</strain>
    </source>
</reference>
<sequence length="138" mass="16036">MSTIEISSRHIQRSTSLHKWDAKYLTEEVSTKVEVPDSGSNSIHSDAEAERRAFLSTFSPDEDKAIRRKVYHRFLWLIGLMYTIKNIDYTNATVVKVLQVGKPTNIMTQLKMTADEYNWVQLIYFIAYIVFEVPTIPF</sequence>
<evidence type="ECO:0000256" key="2">
    <source>
        <dbReference type="ARBA" id="ARBA00022448"/>
    </source>
</evidence>
<accession>A0A8H7T7M3</accession>
<evidence type="ECO:0000313" key="6">
    <source>
        <dbReference type="EMBL" id="KAG4413781.1"/>
    </source>
</evidence>
<dbReference type="GO" id="GO:0022857">
    <property type="term" value="F:transmembrane transporter activity"/>
    <property type="evidence" value="ECO:0007669"/>
    <property type="project" value="TreeGrafter"/>
</dbReference>
<name>A0A8H7T7M3_9HELO</name>
<dbReference type="GO" id="GO:0016020">
    <property type="term" value="C:membrane"/>
    <property type="evidence" value="ECO:0007669"/>
    <property type="project" value="UniProtKB-SubCell"/>
</dbReference>
<dbReference type="InterPro" id="IPR036259">
    <property type="entry name" value="MFS_trans_sf"/>
</dbReference>
<keyword evidence="2" id="KW-0813">Transport</keyword>
<protein>
    <submittedName>
        <fullName evidence="6">Uncharacterized protein</fullName>
    </submittedName>
</protein>
<dbReference type="SUPFAM" id="SSF103473">
    <property type="entry name" value="MFS general substrate transporter"/>
    <property type="match status" value="1"/>
</dbReference>
<evidence type="ECO:0000256" key="5">
    <source>
        <dbReference type="ARBA" id="ARBA00023136"/>
    </source>
</evidence>
<dbReference type="Gene3D" id="1.20.1250.20">
    <property type="entry name" value="MFS general substrate transporter like domains"/>
    <property type="match status" value="1"/>
</dbReference>
<dbReference type="Proteomes" id="UP000664132">
    <property type="component" value="Unassembled WGS sequence"/>
</dbReference>
<dbReference type="AlphaFoldDB" id="A0A8H7T7M3"/>
<dbReference type="PANTHER" id="PTHR43791:SF91">
    <property type="entry name" value="MAJOR FACILITATOR SUPERFAMILY (MFS) PROFILE DOMAIN-CONTAINING PROTEIN-RELATED"/>
    <property type="match status" value="1"/>
</dbReference>
<comment type="subcellular location">
    <subcellularLocation>
        <location evidence="1">Membrane</location>
        <topology evidence="1">Multi-pass membrane protein</topology>
    </subcellularLocation>
</comment>
<keyword evidence="5" id="KW-0472">Membrane</keyword>
<dbReference type="PANTHER" id="PTHR43791">
    <property type="entry name" value="PERMEASE-RELATED"/>
    <property type="match status" value="1"/>
</dbReference>
<dbReference type="EMBL" id="JAFJYH010000296">
    <property type="protein sequence ID" value="KAG4413781.1"/>
    <property type="molecule type" value="Genomic_DNA"/>
</dbReference>
<organism evidence="6 7">
    <name type="scientific">Cadophora malorum</name>
    <dbReference type="NCBI Taxonomy" id="108018"/>
    <lineage>
        <taxon>Eukaryota</taxon>
        <taxon>Fungi</taxon>
        <taxon>Dikarya</taxon>
        <taxon>Ascomycota</taxon>
        <taxon>Pezizomycotina</taxon>
        <taxon>Leotiomycetes</taxon>
        <taxon>Helotiales</taxon>
        <taxon>Ploettnerulaceae</taxon>
        <taxon>Cadophora</taxon>
    </lineage>
</organism>
<keyword evidence="4" id="KW-1133">Transmembrane helix</keyword>
<evidence type="ECO:0000256" key="4">
    <source>
        <dbReference type="ARBA" id="ARBA00022989"/>
    </source>
</evidence>
<evidence type="ECO:0000256" key="1">
    <source>
        <dbReference type="ARBA" id="ARBA00004141"/>
    </source>
</evidence>